<dbReference type="STRING" id="908809.ABG79_01161"/>
<protein>
    <submittedName>
        <fullName evidence="1">Uncharacterized protein</fullName>
    </submittedName>
</protein>
<evidence type="ECO:0000313" key="2">
    <source>
        <dbReference type="Proteomes" id="UP000052015"/>
    </source>
</evidence>
<proteinExistence type="predicted"/>
<accession>A0A0R3JTX0</accession>
<keyword evidence="2" id="KW-1185">Reference proteome</keyword>
<comment type="caution">
    <text evidence="1">The sequence shown here is derived from an EMBL/GenBank/DDBJ whole genome shotgun (WGS) entry which is preliminary data.</text>
</comment>
<dbReference type="EMBL" id="LKHP01000005">
    <property type="protein sequence ID" value="KRQ86971.1"/>
    <property type="molecule type" value="Genomic_DNA"/>
</dbReference>
<evidence type="ECO:0000313" key="1">
    <source>
        <dbReference type="EMBL" id="KRQ86971.1"/>
    </source>
</evidence>
<sequence>MHEYLIKMNFYDILVLIVETIKTIQNFLTNYFLKIYNFLTKS</sequence>
<dbReference type="Proteomes" id="UP000052015">
    <property type="component" value="Unassembled WGS sequence"/>
</dbReference>
<name>A0A0R3JTX0_CALMK</name>
<gene>
    <name evidence="1" type="ORF">ABG79_01161</name>
</gene>
<organism evidence="1 2">
    <name type="scientific">Caloramator mitchellensis</name>
    <dbReference type="NCBI Taxonomy" id="908809"/>
    <lineage>
        <taxon>Bacteria</taxon>
        <taxon>Bacillati</taxon>
        <taxon>Bacillota</taxon>
        <taxon>Clostridia</taxon>
        <taxon>Eubacteriales</taxon>
        <taxon>Clostridiaceae</taxon>
        <taxon>Caloramator</taxon>
    </lineage>
</organism>
<dbReference type="AlphaFoldDB" id="A0A0R3JTX0"/>
<reference evidence="1 2" key="1">
    <citation type="submission" date="2015-09" db="EMBL/GenBank/DDBJ databases">
        <title>Draft genome sequence of a Caloramator mitchellensis, a moderate thermophile from the Great Artesian Basin of Australia.</title>
        <authorList>
            <person name="Patel B.K."/>
        </authorList>
    </citation>
    <scope>NUCLEOTIDE SEQUENCE [LARGE SCALE GENOMIC DNA]</scope>
    <source>
        <strain evidence="1 2">VF08</strain>
    </source>
</reference>